<evidence type="ECO:0000256" key="1">
    <source>
        <dbReference type="SAM" id="SignalP"/>
    </source>
</evidence>
<name>A0AA36NEP7_9DINO</name>
<dbReference type="AlphaFoldDB" id="A0AA36NEP7"/>
<dbReference type="Proteomes" id="UP001178507">
    <property type="component" value="Unassembled WGS sequence"/>
</dbReference>
<dbReference type="InterPro" id="IPR056601">
    <property type="entry name" value="Galaxin_dom"/>
</dbReference>
<keyword evidence="1" id="KW-0732">Signal</keyword>
<feature type="domain" description="Galaxin-like repeats" evidence="2">
    <location>
        <begin position="183"/>
        <end position="310"/>
    </location>
</feature>
<proteinExistence type="predicted"/>
<sequence>MLTTWAAFACFLGARASAFSDECDEDGCAFSALQRRAAQLSSDLEEALEEKSVTGPPSFALCDGKSYDKSQENCCGGSLYSLTSQGCCGNKSVYTFAQQGCCNDDHVFTYGVETCVPTKPGVTPDTSFSCAADWPPPTYSAYWLRYCAAGMHMAWAMTPSCDVGWLSVKQNSLEDAEKKALEACQKKATAYNGETCHVFDRDGGACRRQRCGDKIYDASTQACCQGRIHDRVTQGCCNGALFKTQTEGCCQGEIYIKAQQSCCGGQTLFDSNTHGCCLERGAQVYPFGTHNCCRRPKGTCRIRPGQASCCA</sequence>
<dbReference type="EMBL" id="CAUJNA010003378">
    <property type="protein sequence ID" value="CAJ1400581.1"/>
    <property type="molecule type" value="Genomic_DNA"/>
</dbReference>
<reference evidence="3" key="1">
    <citation type="submission" date="2023-08" db="EMBL/GenBank/DDBJ databases">
        <authorList>
            <person name="Chen Y."/>
            <person name="Shah S."/>
            <person name="Dougan E. K."/>
            <person name="Thang M."/>
            <person name="Chan C."/>
        </authorList>
    </citation>
    <scope>NUCLEOTIDE SEQUENCE</scope>
</reference>
<feature type="signal peptide" evidence="1">
    <location>
        <begin position="1"/>
        <end position="18"/>
    </location>
</feature>
<keyword evidence="4" id="KW-1185">Reference proteome</keyword>
<gene>
    <name evidence="3" type="ORF">EVOR1521_LOCUS23896</name>
</gene>
<dbReference type="Pfam" id="PF24748">
    <property type="entry name" value="Galaxin_repeat"/>
    <property type="match status" value="1"/>
</dbReference>
<accession>A0AA36NEP7</accession>
<organism evidence="3 4">
    <name type="scientific">Effrenium voratum</name>
    <dbReference type="NCBI Taxonomy" id="2562239"/>
    <lineage>
        <taxon>Eukaryota</taxon>
        <taxon>Sar</taxon>
        <taxon>Alveolata</taxon>
        <taxon>Dinophyceae</taxon>
        <taxon>Suessiales</taxon>
        <taxon>Symbiodiniaceae</taxon>
        <taxon>Effrenium</taxon>
    </lineage>
</organism>
<feature type="chain" id="PRO_5041329507" description="Galaxin-like repeats domain-containing protein" evidence="1">
    <location>
        <begin position="19"/>
        <end position="311"/>
    </location>
</feature>
<evidence type="ECO:0000259" key="2">
    <source>
        <dbReference type="Pfam" id="PF24748"/>
    </source>
</evidence>
<evidence type="ECO:0000313" key="4">
    <source>
        <dbReference type="Proteomes" id="UP001178507"/>
    </source>
</evidence>
<protein>
    <recommendedName>
        <fullName evidence="2">Galaxin-like repeats domain-containing protein</fullName>
    </recommendedName>
</protein>
<comment type="caution">
    <text evidence="3">The sequence shown here is derived from an EMBL/GenBank/DDBJ whole genome shotgun (WGS) entry which is preliminary data.</text>
</comment>
<evidence type="ECO:0000313" key="3">
    <source>
        <dbReference type="EMBL" id="CAJ1400581.1"/>
    </source>
</evidence>